<dbReference type="FunFam" id="1.20.1440.40:FF:000001">
    <property type="entry name" value="DUF446 domain protein"/>
    <property type="match status" value="1"/>
</dbReference>
<dbReference type="HOGENOM" id="CLU_130358_0_0_6"/>
<name>B7LVU7_ESCF3</name>
<dbReference type="EMBL" id="CU928158">
    <property type="protein sequence ID" value="CAQ87837.1"/>
    <property type="molecule type" value="Genomic_DNA"/>
</dbReference>
<dbReference type="PANTHER" id="PTHR39586">
    <property type="entry name" value="CYTOPLASMIC PROTEIN-RELATED"/>
    <property type="match status" value="1"/>
</dbReference>
<dbReference type="Pfam" id="PF04287">
    <property type="entry name" value="DUF446"/>
    <property type="match status" value="1"/>
</dbReference>
<evidence type="ECO:0000259" key="2">
    <source>
        <dbReference type="Pfam" id="PF04287"/>
    </source>
</evidence>
<dbReference type="AlphaFoldDB" id="B7LVU7"/>
<accession>B7LVU7</accession>
<dbReference type="SUPFAM" id="SSF158452">
    <property type="entry name" value="YqcC-like"/>
    <property type="match status" value="1"/>
</dbReference>
<dbReference type="PANTHER" id="PTHR39586:SF1">
    <property type="entry name" value="CYTOPLASMIC PROTEIN"/>
    <property type="match status" value="1"/>
</dbReference>
<evidence type="ECO:0000313" key="4">
    <source>
        <dbReference type="Proteomes" id="UP000000745"/>
    </source>
</evidence>
<evidence type="ECO:0000313" key="3">
    <source>
        <dbReference type="EMBL" id="CAQ87837.1"/>
    </source>
</evidence>
<dbReference type="GO" id="GO:0044010">
    <property type="term" value="P:single-species biofilm formation"/>
    <property type="evidence" value="ECO:0007669"/>
    <property type="project" value="TreeGrafter"/>
</dbReference>
<dbReference type="Proteomes" id="UP000000745">
    <property type="component" value="Chromosome"/>
</dbReference>
<sequence>MVCAGCASSGRTTGRKTTGKVVTDEQGATNVAGMLQNESGALFIQCSLFLFPRGRCYPSQQISSLEVFMMTHEQVRQQLLVLESLLREHQFWQTEAPQAYQFTSTQPFFMDTMEPLEWLQWVLIPRMHALLDSHQPLPDAFAVAPYYEMALENDHPQRELLLAELQKLDALFADDAN</sequence>
<protein>
    <recommendedName>
        <fullName evidence="2">YqcC-like domain-containing protein</fullName>
    </recommendedName>
</protein>
<dbReference type="Gene3D" id="1.20.1440.40">
    <property type="entry name" value="YqcC-like"/>
    <property type="match status" value="1"/>
</dbReference>
<dbReference type="InterPro" id="IPR036814">
    <property type="entry name" value="YqcC-like_sf"/>
</dbReference>
<keyword evidence="4" id="KW-1185">Reference proteome</keyword>
<gene>
    <name evidence="3" type="ordered locus">EFER_0269</name>
</gene>
<dbReference type="InterPro" id="IPR007384">
    <property type="entry name" value="UCP006257"/>
</dbReference>
<dbReference type="InterPro" id="IPR023376">
    <property type="entry name" value="YqcC-like_dom"/>
</dbReference>
<evidence type="ECO:0000256" key="1">
    <source>
        <dbReference type="ARBA" id="ARBA00060999"/>
    </source>
</evidence>
<organism evidence="3 4">
    <name type="scientific">Escherichia fergusonii (strain ATCC 35469 / DSM 13698 / CCUG 18766 / IAM 14443 / JCM 21226 / LMG 7866 / NBRC 102419 / NCTC 12128 / CDC 0568-73)</name>
    <dbReference type="NCBI Taxonomy" id="585054"/>
    <lineage>
        <taxon>Bacteria</taxon>
        <taxon>Pseudomonadati</taxon>
        <taxon>Pseudomonadota</taxon>
        <taxon>Gammaproteobacteria</taxon>
        <taxon>Enterobacterales</taxon>
        <taxon>Enterobacteriaceae</taxon>
        <taxon>Escherichia</taxon>
    </lineage>
</organism>
<reference evidence="4" key="1">
    <citation type="journal article" date="2009" name="PLoS Genet.">
        <title>Organised genome dynamics in the Escherichia coli species results in highly diverse adaptive paths.</title>
        <authorList>
            <person name="Touchon M."/>
            <person name="Hoede C."/>
            <person name="Tenaillon O."/>
            <person name="Barbe V."/>
            <person name="Baeriswyl S."/>
            <person name="Bidet P."/>
            <person name="Bingen E."/>
            <person name="Bonacorsi S."/>
            <person name="Bouchier C."/>
            <person name="Bouvet O."/>
            <person name="Calteau A."/>
            <person name="Chiapello H."/>
            <person name="Clermont O."/>
            <person name="Cruveiller S."/>
            <person name="Danchin A."/>
            <person name="Diard M."/>
            <person name="Dossat C."/>
            <person name="Karoui M.E."/>
            <person name="Frapy E."/>
            <person name="Garry L."/>
            <person name="Ghigo J.M."/>
            <person name="Gilles A.M."/>
            <person name="Johnson J."/>
            <person name="Le Bouguenec C."/>
            <person name="Lescat M."/>
            <person name="Mangenot S."/>
            <person name="Martinez-Jehanne V."/>
            <person name="Matic I."/>
            <person name="Nassif X."/>
            <person name="Oztas S."/>
            <person name="Petit M.A."/>
            <person name="Pichon C."/>
            <person name="Rouy Z."/>
            <person name="Ruf C.S."/>
            <person name="Schneider D."/>
            <person name="Tourret J."/>
            <person name="Vacherie B."/>
            <person name="Vallenet D."/>
            <person name="Medigue C."/>
            <person name="Rocha E.P.C."/>
            <person name="Denamur E."/>
        </authorList>
    </citation>
    <scope>NUCLEOTIDE SEQUENCE [LARGE SCALE GENOMIC DNA]</scope>
    <source>
        <strain evidence="4">ATCC 35469 / DSM 13698 / BCRC 15582 / CCUG 18766 / IAM 14443 / JCM 21226 / LMG 7866 / NBRC 102419 / NCTC 12128 / CDC 0568-73</strain>
    </source>
</reference>
<proteinExistence type="predicted"/>
<dbReference type="KEGG" id="efe:EFER_0269"/>
<comment type="similarity">
    <text evidence="1">To the N-terminal of E.carotovora exoenzyme regulation regulon ORF1. The C-terminal part is colinear with YqcB.</text>
</comment>
<feature type="domain" description="YqcC-like" evidence="2">
    <location>
        <begin position="74"/>
        <end position="171"/>
    </location>
</feature>